<keyword evidence="4" id="KW-1185">Reference proteome</keyword>
<dbReference type="Gene3D" id="3.40.50.300">
    <property type="entry name" value="P-loop containing nucleotide triphosphate hydrolases"/>
    <property type="match status" value="1"/>
</dbReference>
<dbReference type="eggNOG" id="COG2805">
    <property type="taxonomic scope" value="Bacteria"/>
</dbReference>
<dbReference type="KEGG" id="caa:Caka_1448"/>
<dbReference type="OrthoDB" id="9805147at2"/>
<evidence type="ECO:0000259" key="2">
    <source>
        <dbReference type="PROSITE" id="PS00662"/>
    </source>
</evidence>
<dbReference type="InterPro" id="IPR003593">
    <property type="entry name" value="AAA+_ATPase"/>
</dbReference>
<accession>D5EJ68</accession>
<dbReference type="EMBL" id="CP001998">
    <property type="protein sequence ID" value="ADE54467.1"/>
    <property type="molecule type" value="Genomic_DNA"/>
</dbReference>
<dbReference type="STRING" id="583355.Caka_1448"/>
<dbReference type="InterPro" id="IPR050921">
    <property type="entry name" value="T4SS_GSP_E_ATPase"/>
</dbReference>
<dbReference type="PANTHER" id="PTHR30486">
    <property type="entry name" value="TWITCHING MOTILITY PROTEIN PILT"/>
    <property type="match status" value="1"/>
</dbReference>
<dbReference type="GO" id="GO:0016887">
    <property type="term" value="F:ATP hydrolysis activity"/>
    <property type="evidence" value="ECO:0007669"/>
    <property type="project" value="InterPro"/>
</dbReference>
<dbReference type="AlphaFoldDB" id="D5EJ68"/>
<dbReference type="PANTHER" id="PTHR30486:SF16">
    <property type="entry name" value="TWITCHING MOTILITY PROTEIN PILT"/>
    <property type="match status" value="1"/>
</dbReference>
<dbReference type="RefSeq" id="WP_013043189.1">
    <property type="nucleotide sequence ID" value="NC_014008.1"/>
</dbReference>
<dbReference type="Proteomes" id="UP000000925">
    <property type="component" value="Chromosome"/>
</dbReference>
<dbReference type="NCBIfam" id="TIGR01420">
    <property type="entry name" value="pilT_fam"/>
    <property type="match status" value="1"/>
</dbReference>
<dbReference type="SUPFAM" id="SSF52540">
    <property type="entry name" value="P-loop containing nucleoside triphosphate hydrolases"/>
    <property type="match status" value="1"/>
</dbReference>
<gene>
    <name evidence="3" type="ordered locus">Caka_1448</name>
</gene>
<dbReference type="Pfam" id="PF00437">
    <property type="entry name" value="T2SSE"/>
    <property type="match status" value="1"/>
</dbReference>
<proteinExistence type="inferred from homology"/>
<evidence type="ECO:0000313" key="3">
    <source>
        <dbReference type="EMBL" id="ADE54467.1"/>
    </source>
</evidence>
<evidence type="ECO:0000313" key="4">
    <source>
        <dbReference type="Proteomes" id="UP000000925"/>
    </source>
</evidence>
<dbReference type="GO" id="GO:0005524">
    <property type="term" value="F:ATP binding"/>
    <property type="evidence" value="ECO:0007669"/>
    <property type="project" value="InterPro"/>
</dbReference>
<comment type="similarity">
    <text evidence="1">Belongs to the GSP E family.</text>
</comment>
<dbReference type="InterPro" id="IPR006321">
    <property type="entry name" value="PilT/PilU"/>
</dbReference>
<protein>
    <submittedName>
        <fullName evidence="3">Twitching motility protein</fullName>
    </submittedName>
</protein>
<feature type="domain" description="Bacterial type II secretion system protein E" evidence="2">
    <location>
        <begin position="195"/>
        <end position="209"/>
    </location>
</feature>
<dbReference type="Gene3D" id="3.30.450.90">
    <property type="match status" value="1"/>
</dbReference>
<dbReference type="CDD" id="cd01131">
    <property type="entry name" value="PilT"/>
    <property type="match status" value="1"/>
</dbReference>
<evidence type="ECO:0000256" key="1">
    <source>
        <dbReference type="ARBA" id="ARBA00006611"/>
    </source>
</evidence>
<dbReference type="InterPro" id="IPR027417">
    <property type="entry name" value="P-loop_NTPase"/>
</dbReference>
<name>D5EJ68_CORAD</name>
<dbReference type="PROSITE" id="PS00662">
    <property type="entry name" value="T2SP_E"/>
    <property type="match status" value="1"/>
</dbReference>
<dbReference type="SMART" id="SM00382">
    <property type="entry name" value="AAA"/>
    <property type="match status" value="1"/>
</dbReference>
<sequence>MSYEINDLLELMVSQGASDLHIQVGQAPTLRIHGSMTPVDGPVLSPDDTEALMKAITSVSNQEQLKTTGGADFGFAYLDRARFRVSVLRAKGSFGMVLRQIPNDLFSLSDIGLPDKVKELISRPRGLILVTGPTGSGKSTTLASMVDWINRNRDGHIITIEDPIEYYHEHKNCILTQREVGNDVTNFADAIRGALRQDPDVILVGEMRDLETVEAAIGAAETGHLVFATLHTTGAARTVDRIVDAFPSHMKEQIRTQLASSIVAVISQVLCKKTSGGRVASFEIMVTTTSIAQLIRENKTYRITSDIQTGAQHGMISLDAHLMSLYNRGIISADEALSKAQAADQMRDKLQSSGAKLSS</sequence>
<dbReference type="HOGENOM" id="CLU_013446_4_0_0"/>
<organism evidence="3 4">
    <name type="scientific">Coraliomargarita akajimensis (strain DSM 45221 / IAM 15411 / JCM 23193 / KCTC 12865 / 04OKA010-24)</name>
    <dbReference type="NCBI Taxonomy" id="583355"/>
    <lineage>
        <taxon>Bacteria</taxon>
        <taxon>Pseudomonadati</taxon>
        <taxon>Verrucomicrobiota</taxon>
        <taxon>Opitutia</taxon>
        <taxon>Puniceicoccales</taxon>
        <taxon>Coraliomargaritaceae</taxon>
        <taxon>Coraliomargarita</taxon>
    </lineage>
</organism>
<dbReference type="InterPro" id="IPR001482">
    <property type="entry name" value="T2SS/T4SS_dom"/>
</dbReference>
<reference evidence="3 4" key="1">
    <citation type="journal article" date="2010" name="Stand. Genomic Sci.">
        <title>Complete genome sequence of Coraliomargarita akajimensis type strain (04OKA010-24).</title>
        <authorList>
            <person name="Mavromatis K."/>
            <person name="Abt B."/>
            <person name="Brambilla E."/>
            <person name="Lapidus A."/>
            <person name="Copeland A."/>
            <person name="Deshpande S."/>
            <person name="Nolan M."/>
            <person name="Lucas S."/>
            <person name="Tice H."/>
            <person name="Cheng J.F."/>
            <person name="Han C."/>
            <person name="Detter J.C."/>
            <person name="Woyke T."/>
            <person name="Goodwin L."/>
            <person name="Pitluck S."/>
            <person name="Held B."/>
            <person name="Brettin T."/>
            <person name="Tapia R."/>
            <person name="Ivanova N."/>
            <person name="Mikhailova N."/>
            <person name="Pati A."/>
            <person name="Liolios K."/>
            <person name="Chen A."/>
            <person name="Palaniappan K."/>
            <person name="Land M."/>
            <person name="Hauser L."/>
            <person name="Chang Y.J."/>
            <person name="Jeffries C.D."/>
            <person name="Rohde M."/>
            <person name="Goker M."/>
            <person name="Bristow J."/>
            <person name="Eisen J.A."/>
            <person name="Markowitz V."/>
            <person name="Hugenholtz P."/>
            <person name="Klenk H.P."/>
            <person name="Kyrpides N.C."/>
        </authorList>
    </citation>
    <scope>NUCLEOTIDE SEQUENCE [LARGE SCALE GENOMIC DNA]</scope>
    <source>
        <strain evidence="4">DSM 45221 / IAM 15411 / JCM 23193 / KCTC 12865</strain>
    </source>
</reference>